<protein>
    <submittedName>
        <fullName evidence="4">Ankyrin</fullName>
    </submittedName>
</protein>
<sequence>MSPSGKTRQLLEAIERDNLVEIRKLLASGEIDLNGEVTIGEEYGLDDPDEIPLLFYVIMRGISPEALDLLLDAGLDLNFTNREGLGAIDIAIKYRRHDIVRRCKEAGISLSESRRKSGMTPLMLAAAFNDVEMVRYLMEEGAEINAVDKYGMTALDYARKMGQGKVKEFLESVGAVHQLYDD</sequence>
<keyword evidence="5" id="KW-1185">Reference proteome</keyword>
<dbReference type="eggNOG" id="COG0666">
    <property type="taxonomic scope" value="Bacteria"/>
</dbReference>
<dbReference type="HOGENOM" id="CLU_000134_18_1_7"/>
<reference evidence="4 5" key="1">
    <citation type="journal article" date="2011" name="Stand. Genomic Sci.">
        <title>Complete genome sequence of Nitratifractor salsuginis type strain (E9I37-1).</title>
        <authorList>
            <person name="Anderson I."/>
            <person name="Sikorski J."/>
            <person name="Zeytun A."/>
            <person name="Nolan M."/>
            <person name="Lapidus A."/>
            <person name="Lucas S."/>
            <person name="Hammon N."/>
            <person name="Deshpande S."/>
            <person name="Cheng J.F."/>
            <person name="Tapia R."/>
            <person name="Han C."/>
            <person name="Goodwin L."/>
            <person name="Pitluck S."/>
            <person name="Liolios K."/>
            <person name="Pagani I."/>
            <person name="Ivanova N."/>
            <person name="Huntemann M."/>
            <person name="Mavromatis K."/>
            <person name="Ovchinikova G."/>
            <person name="Pati A."/>
            <person name="Chen A."/>
            <person name="Palaniappan K."/>
            <person name="Land M."/>
            <person name="Hauser L."/>
            <person name="Brambilla E.M."/>
            <person name="Ngatchou-Djao O.D."/>
            <person name="Rohde M."/>
            <person name="Tindall B.J."/>
            <person name="Goker M."/>
            <person name="Detter J.C."/>
            <person name="Woyke T."/>
            <person name="Bristow J."/>
            <person name="Eisen J.A."/>
            <person name="Markowitz V."/>
            <person name="Hugenholtz P."/>
            <person name="Klenk H.P."/>
            <person name="Kyrpides N.C."/>
        </authorList>
    </citation>
    <scope>NUCLEOTIDE SEQUENCE [LARGE SCALE GENOMIC DNA]</scope>
    <source>
        <strain evidence="5">DSM 16511 / JCM 12458 / E9I37-1</strain>
    </source>
</reference>
<name>E6WYN9_NITSE</name>
<dbReference type="SUPFAM" id="SSF48403">
    <property type="entry name" value="Ankyrin repeat"/>
    <property type="match status" value="1"/>
</dbReference>
<evidence type="ECO:0000256" key="1">
    <source>
        <dbReference type="ARBA" id="ARBA00022737"/>
    </source>
</evidence>
<evidence type="ECO:0000313" key="5">
    <source>
        <dbReference type="Proteomes" id="UP000008633"/>
    </source>
</evidence>
<dbReference type="PANTHER" id="PTHR24173:SF83">
    <property type="entry name" value="SOCS BOX DOMAIN-CONTAINING PROTEIN"/>
    <property type="match status" value="1"/>
</dbReference>
<reference evidence="5" key="2">
    <citation type="submission" date="2011-01" db="EMBL/GenBank/DDBJ databases">
        <title>The complete genome of Nitratifractor salsuginis DSM 16511.</title>
        <authorList>
            <consortium name="US DOE Joint Genome Institute (JGI-PGF)"/>
            <person name="Lucas S."/>
            <person name="Copeland A."/>
            <person name="Lapidus A."/>
            <person name="Bruce D."/>
            <person name="Goodwin L."/>
            <person name="Pitluck S."/>
            <person name="Kyrpides N."/>
            <person name="Mavromatis K."/>
            <person name="Ivanova N."/>
            <person name="Mikhailova N."/>
            <person name="Zeytun A."/>
            <person name="Detter J.C."/>
            <person name="Tapia R."/>
            <person name="Han C."/>
            <person name="Land M."/>
            <person name="Hauser L."/>
            <person name="Markowitz V."/>
            <person name="Cheng J.-F."/>
            <person name="Hugenholtz P."/>
            <person name="Woyke T."/>
            <person name="Wu D."/>
            <person name="Tindall B."/>
            <person name="Schuetze A."/>
            <person name="Brambilla E."/>
            <person name="Klenk H.-P."/>
            <person name="Eisen J.A."/>
        </authorList>
    </citation>
    <scope>NUCLEOTIDE SEQUENCE [LARGE SCALE GENOMIC DNA]</scope>
    <source>
        <strain evidence="5">DSM 16511 / JCM 12458 / E9I37-1</strain>
    </source>
</reference>
<evidence type="ECO:0000313" key="4">
    <source>
        <dbReference type="EMBL" id="ADV45410.1"/>
    </source>
</evidence>
<keyword evidence="1" id="KW-0677">Repeat</keyword>
<dbReference type="Proteomes" id="UP000008633">
    <property type="component" value="Chromosome"/>
</dbReference>
<feature type="repeat" description="ANK" evidence="3">
    <location>
        <begin position="117"/>
        <end position="149"/>
    </location>
</feature>
<dbReference type="PANTHER" id="PTHR24173">
    <property type="entry name" value="ANKYRIN REPEAT CONTAINING"/>
    <property type="match status" value="1"/>
</dbReference>
<dbReference type="Pfam" id="PF12796">
    <property type="entry name" value="Ank_2"/>
    <property type="match status" value="1"/>
</dbReference>
<gene>
    <name evidence="4" type="ordered locus">Nitsa_0137</name>
</gene>
<dbReference type="OrthoDB" id="5334130at2"/>
<dbReference type="RefSeq" id="WP_013553107.1">
    <property type="nucleotide sequence ID" value="NC_014935.1"/>
</dbReference>
<dbReference type="STRING" id="749222.Nitsa_0137"/>
<dbReference type="EMBL" id="CP002452">
    <property type="protein sequence ID" value="ADV45410.1"/>
    <property type="molecule type" value="Genomic_DNA"/>
</dbReference>
<dbReference type="KEGG" id="nsa:Nitsa_0137"/>
<dbReference type="InterPro" id="IPR002110">
    <property type="entry name" value="Ankyrin_rpt"/>
</dbReference>
<dbReference type="SMART" id="SM00248">
    <property type="entry name" value="ANK"/>
    <property type="match status" value="3"/>
</dbReference>
<dbReference type="InterPro" id="IPR036770">
    <property type="entry name" value="Ankyrin_rpt-contain_sf"/>
</dbReference>
<keyword evidence="2 3" id="KW-0040">ANK repeat</keyword>
<accession>E6WYN9</accession>
<dbReference type="Gene3D" id="1.25.40.20">
    <property type="entry name" value="Ankyrin repeat-containing domain"/>
    <property type="match status" value="2"/>
</dbReference>
<dbReference type="PROSITE" id="PS50088">
    <property type="entry name" value="ANK_REPEAT"/>
    <property type="match status" value="1"/>
</dbReference>
<organism evidence="4 5">
    <name type="scientific">Nitratifractor salsuginis (strain DSM 16511 / JCM 12458 / E9I37-1)</name>
    <dbReference type="NCBI Taxonomy" id="749222"/>
    <lineage>
        <taxon>Bacteria</taxon>
        <taxon>Pseudomonadati</taxon>
        <taxon>Campylobacterota</taxon>
        <taxon>Epsilonproteobacteria</taxon>
        <taxon>Campylobacterales</taxon>
        <taxon>Sulfurovaceae</taxon>
        <taxon>Nitratifractor</taxon>
    </lineage>
</organism>
<proteinExistence type="predicted"/>
<evidence type="ECO:0000256" key="3">
    <source>
        <dbReference type="PROSITE-ProRule" id="PRU00023"/>
    </source>
</evidence>
<dbReference type="AlphaFoldDB" id="E6WYN9"/>
<dbReference type="PROSITE" id="PS50297">
    <property type="entry name" value="ANK_REP_REGION"/>
    <property type="match status" value="1"/>
</dbReference>
<evidence type="ECO:0000256" key="2">
    <source>
        <dbReference type="ARBA" id="ARBA00023043"/>
    </source>
</evidence>